<dbReference type="Gene3D" id="3.30.70.330">
    <property type="match status" value="1"/>
</dbReference>
<dbReference type="PROSITE" id="PS50102">
    <property type="entry name" value="RRM"/>
    <property type="match status" value="1"/>
</dbReference>
<dbReference type="PANTHER" id="PTHR15481:SF5">
    <property type="entry name" value="SQUAMOUS CELL CARCINOMA ANTIGEN RECOGNIZED BY T-CELLS 3"/>
    <property type="match status" value="1"/>
</dbReference>
<evidence type="ECO:0000256" key="1">
    <source>
        <dbReference type="ARBA" id="ARBA00022884"/>
    </source>
</evidence>
<feature type="compositionally biased region" description="Polar residues" evidence="3">
    <location>
        <begin position="241"/>
        <end position="250"/>
    </location>
</feature>
<dbReference type="SMART" id="SM00360">
    <property type="entry name" value="RRM"/>
    <property type="match status" value="1"/>
</dbReference>
<dbReference type="SUPFAM" id="SSF54928">
    <property type="entry name" value="RNA-binding domain, RBD"/>
    <property type="match status" value="1"/>
</dbReference>
<name>A0AAF3EPL5_9BILA</name>
<dbReference type="InterPro" id="IPR035979">
    <property type="entry name" value="RBD_domain_sf"/>
</dbReference>
<dbReference type="PANTHER" id="PTHR15481">
    <property type="entry name" value="RIBONUCLEIC ACID BINDING PROTEIN S1"/>
    <property type="match status" value="1"/>
</dbReference>
<keyword evidence="5" id="KW-1185">Reference proteome</keyword>
<dbReference type="InterPro" id="IPR000504">
    <property type="entry name" value="RRM_dom"/>
</dbReference>
<feature type="compositionally biased region" description="Pro residues" evidence="3">
    <location>
        <begin position="174"/>
        <end position="187"/>
    </location>
</feature>
<accession>A0AAF3EPL5</accession>
<dbReference type="WBParaSite" id="MBELARI_LOCUS16027">
    <property type="protein sequence ID" value="MBELARI_LOCUS16027"/>
    <property type="gene ID" value="MBELARI_LOCUS16027"/>
</dbReference>
<sequence>MMDQLTAAYLQNLQQLGNIGPIKKKKRRSYKVYIGGLPPDATSDELHEVFRLFGNLKRIWIARKPPGFAYAFYESLHEAQQAVNEMNGKILCGQVIKVEIAYEDLPQVINDQKQQLFTAQLQALTDMSGQMVAAHTGFMPGLSMPSNTFQMISPTVMPTLSTPYVREVMANEKTPPPVPPPPPPPPRAYNQRQTRSTEWWEEKTSSSISAAPYPKPQFRGHQPYRNDFNQQRSSTSLALLGSQNNTQRTPYVNGGIFFQSPDQPSRTPTPSSKMSSDEMQISRNSMGPSRTPTPDLFTTHSGTP</sequence>
<keyword evidence="1 2" id="KW-0694">RNA-binding</keyword>
<feature type="domain" description="RRM" evidence="4">
    <location>
        <begin position="30"/>
        <end position="103"/>
    </location>
</feature>
<feature type="region of interest" description="Disordered" evidence="3">
    <location>
        <begin position="241"/>
        <end position="304"/>
    </location>
</feature>
<evidence type="ECO:0000256" key="2">
    <source>
        <dbReference type="PROSITE-ProRule" id="PRU00176"/>
    </source>
</evidence>
<dbReference type="Pfam" id="PF00076">
    <property type="entry name" value="RRM_1"/>
    <property type="match status" value="1"/>
</dbReference>
<proteinExistence type="predicted"/>
<feature type="compositionally biased region" description="Polar residues" evidence="3">
    <location>
        <begin position="260"/>
        <end position="304"/>
    </location>
</feature>
<feature type="region of interest" description="Disordered" evidence="3">
    <location>
        <begin position="171"/>
        <end position="228"/>
    </location>
</feature>
<dbReference type="GO" id="GO:0000398">
    <property type="term" value="P:mRNA splicing, via spliceosome"/>
    <property type="evidence" value="ECO:0007669"/>
    <property type="project" value="TreeGrafter"/>
</dbReference>
<dbReference type="GO" id="GO:0061574">
    <property type="term" value="C:ASAP complex"/>
    <property type="evidence" value="ECO:0007669"/>
    <property type="project" value="TreeGrafter"/>
</dbReference>
<dbReference type="AlphaFoldDB" id="A0AAF3EPL5"/>
<dbReference type="GO" id="GO:0005654">
    <property type="term" value="C:nucleoplasm"/>
    <property type="evidence" value="ECO:0007669"/>
    <property type="project" value="TreeGrafter"/>
</dbReference>
<reference evidence="6" key="1">
    <citation type="submission" date="2024-02" db="UniProtKB">
        <authorList>
            <consortium name="WormBaseParasite"/>
        </authorList>
    </citation>
    <scope>IDENTIFICATION</scope>
</reference>
<evidence type="ECO:0000259" key="4">
    <source>
        <dbReference type="PROSITE" id="PS50102"/>
    </source>
</evidence>
<dbReference type="Proteomes" id="UP000887575">
    <property type="component" value="Unassembled WGS sequence"/>
</dbReference>
<dbReference type="GO" id="GO:0005737">
    <property type="term" value="C:cytoplasm"/>
    <property type="evidence" value="ECO:0007669"/>
    <property type="project" value="TreeGrafter"/>
</dbReference>
<organism evidence="5 6">
    <name type="scientific">Mesorhabditis belari</name>
    <dbReference type="NCBI Taxonomy" id="2138241"/>
    <lineage>
        <taxon>Eukaryota</taxon>
        <taxon>Metazoa</taxon>
        <taxon>Ecdysozoa</taxon>
        <taxon>Nematoda</taxon>
        <taxon>Chromadorea</taxon>
        <taxon>Rhabditida</taxon>
        <taxon>Rhabditina</taxon>
        <taxon>Rhabditomorpha</taxon>
        <taxon>Rhabditoidea</taxon>
        <taxon>Rhabditidae</taxon>
        <taxon>Mesorhabditinae</taxon>
        <taxon>Mesorhabditis</taxon>
    </lineage>
</organism>
<protein>
    <submittedName>
        <fullName evidence="6">RRM domain-containing protein</fullName>
    </submittedName>
</protein>
<dbReference type="InterPro" id="IPR012677">
    <property type="entry name" value="Nucleotide-bd_a/b_plait_sf"/>
</dbReference>
<dbReference type="GO" id="GO:0003723">
    <property type="term" value="F:RNA binding"/>
    <property type="evidence" value="ECO:0007669"/>
    <property type="project" value="UniProtKB-UniRule"/>
</dbReference>
<evidence type="ECO:0000313" key="6">
    <source>
        <dbReference type="WBParaSite" id="MBELARI_LOCUS16027"/>
    </source>
</evidence>
<evidence type="ECO:0000313" key="5">
    <source>
        <dbReference type="Proteomes" id="UP000887575"/>
    </source>
</evidence>
<evidence type="ECO:0000256" key="3">
    <source>
        <dbReference type="SAM" id="MobiDB-lite"/>
    </source>
</evidence>